<comment type="similarity">
    <text evidence="2">Belongs to the IQD family.</text>
</comment>
<evidence type="ECO:0000313" key="4">
    <source>
        <dbReference type="EMBL" id="URE36743.1"/>
    </source>
</evidence>
<organism evidence="4 5">
    <name type="scientific">Musa troglodytarum</name>
    <name type="common">fe'i banana</name>
    <dbReference type="NCBI Taxonomy" id="320322"/>
    <lineage>
        <taxon>Eukaryota</taxon>
        <taxon>Viridiplantae</taxon>
        <taxon>Streptophyta</taxon>
        <taxon>Embryophyta</taxon>
        <taxon>Tracheophyta</taxon>
        <taxon>Spermatophyta</taxon>
        <taxon>Magnoliopsida</taxon>
        <taxon>Liliopsida</taxon>
        <taxon>Zingiberales</taxon>
        <taxon>Musaceae</taxon>
        <taxon>Musa</taxon>
    </lineage>
</organism>
<dbReference type="OrthoDB" id="694295at2759"/>
<keyword evidence="5" id="KW-1185">Reference proteome</keyword>
<gene>
    <name evidence="4" type="ORF">MUK42_02778</name>
</gene>
<evidence type="ECO:0000256" key="1">
    <source>
        <dbReference type="ARBA" id="ARBA00022860"/>
    </source>
</evidence>
<dbReference type="PROSITE" id="PS50096">
    <property type="entry name" value="IQ"/>
    <property type="match status" value="1"/>
</dbReference>
<dbReference type="EMBL" id="CP097510">
    <property type="protein sequence ID" value="URE36743.1"/>
    <property type="molecule type" value="Genomic_DNA"/>
</dbReference>
<evidence type="ECO:0000313" key="5">
    <source>
        <dbReference type="Proteomes" id="UP001055439"/>
    </source>
</evidence>
<evidence type="ECO:0000256" key="2">
    <source>
        <dbReference type="ARBA" id="ARBA00024341"/>
    </source>
</evidence>
<name>A0A9E7KWE8_9LILI</name>
<dbReference type="PANTHER" id="PTHR32295">
    <property type="entry name" value="IQ-DOMAIN 5-RELATED"/>
    <property type="match status" value="1"/>
</dbReference>
<dbReference type="PANTHER" id="PTHR32295:SF108">
    <property type="entry name" value="PROTEIN IQ-DOMAIN 20"/>
    <property type="match status" value="1"/>
</dbReference>
<accession>A0A9E7KWE8</accession>
<feature type="region of interest" description="Disordered" evidence="3">
    <location>
        <begin position="243"/>
        <end position="262"/>
    </location>
</feature>
<reference evidence="4" key="1">
    <citation type="submission" date="2022-05" db="EMBL/GenBank/DDBJ databases">
        <title>The Musa troglodytarum L. genome provides insights into the mechanism of non-climacteric behaviour and enrichment of carotenoids.</title>
        <authorList>
            <person name="Wang J."/>
        </authorList>
    </citation>
    <scope>NUCLEOTIDE SEQUENCE</scope>
    <source>
        <tissue evidence="4">Leaf</tissue>
    </source>
</reference>
<sequence length="371" mass="40098">MKTIAGSIMGGEQLHMGSCSECHGQVHSHVTRAAAMDAGGGVGCSDDHRQCRRAIVYGCSEPRKTIGRRQTTRVAMAIGSQCETPRMRAMGCLSGKRSSMAATELSNALPTQSCNARKFVVQCTLGQPCMSSSSSIPPRSCDLCHRIKRKSLSLSLYTNPAMTCEHISLSLSQLTLPLYNPPFTSTRGHLRKARTMGRAWRWLGAARRALARSSCTNATHLDAIRNTTTSIYNPMTVPTAAAAEGEAEVSASKNSSHHPREDESVAYRDAFSREDLAAITIQACFRCHLVLVIIVLGGGGGQARRAFRALRSLVRLQAVVRGACVRRQARIAIHCMQALVRLQVRVRARQLLDGSADVGSGSSSIKSLKLH</sequence>
<evidence type="ECO:0000256" key="3">
    <source>
        <dbReference type="SAM" id="MobiDB-lite"/>
    </source>
</evidence>
<dbReference type="AlphaFoldDB" id="A0A9E7KWE8"/>
<keyword evidence="1" id="KW-0112">Calmodulin-binding</keyword>
<protein>
    <submittedName>
        <fullName evidence="4">IQ calmodulin-binding motif</fullName>
    </submittedName>
</protein>
<proteinExistence type="inferred from homology"/>
<dbReference type="GO" id="GO:0005516">
    <property type="term" value="F:calmodulin binding"/>
    <property type="evidence" value="ECO:0007669"/>
    <property type="project" value="UniProtKB-KW"/>
</dbReference>
<dbReference type="Proteomes" id="UP001055439">
    <property type="component" value="Chromosome 8"/>
</dbReference>